<dbReference type="Proteomes" id="UP001054945">
    <property type="component" value="Unassembled WGS sequence"/>
</dbReference>
<organism evidence="1 2">
    <name type="scientific">Caerostris extrusa</name>
    <name type="common">Bark spider</name>
    <name type="synonym">Caerostris bankana</name>
    <dbReference type="NCBI Taxonomy" id="172846"/>
    <lineage>
        <taxon>Eukaryota</taxon>
        <taxon>Metazoa</taxon>
        <taxon>Ecdysozoa</taxon>
        <taxon>Arthropoda</taxon>
        <taxon>Chelicerata</taxon>
        <taxon>Arachnida</taxon>
        <taxon>Araneae</taxon>
        <taxon>Araneomorphae</taxon>
        <taxon>Entelegynae</taxon>
        <taxon>Araneoidea</taxon>
        <taxon>Araneidae</taxon>
        <taxon>Caerostris</taxon>
    </lineage>
</organism>
<gene>
    <name evidence="1" type="ORF">CEXT_495861</name>
</gene>
<reference evidence="1 2" key="1">
    <citation type="submission" date="2021-06" db="EMBL/GenBank/DDBJ databases">
        <title>Caerostris extrusa draft genome.</title>
        <authorList>
            <person name="Kono N."/>
            <person name="Arakawa K."/>
        </authorList>
    </citation>
    <scope>NUCLEOTIDE SEQUENCE [LARGE SCALE GENOMIC DNA]</scope>
</reference>
<evidence type="ECO:0000313" key="1">
    <source>
        <dbReference type="EMBL" id="GIY15954.1"/>
    </source>
</evidence>
<evidence type="ECO:0000313" key="2">
    <source>
        <dbReference type="Proteomes" id="UP001054945"/>
    </source>
</evidence>
<proteinExistence type="predicted"/>
<dbReference type="AlphaFoldDB" id="A0AAV4R5Q6"/>
<name>A0AAV4R5Q6_CAEEX</name>
<keyword evidence="2" id="KW-1185">Reference proteome</keyword>
<accession>A0AAV4R5Q6</accession>
<protein>
    <submittedName>
        <fullName evidence="1">Uncharacterized protein</fullName>
    </submittedName>
</protein>
<sequence length="76" mass="8633">MAFDLCPSMADMEGSRRYPGVLRLVCNHINKPISDTWDPLSLNGQIWTVFYIIQGYYACTHRNNLMGGTLPRNGQI</sequence>
<dbReference type="EMBL" id="BPLR01007311">
    <property type="protein sequence ID" value="GIY15954.1"/>
    <property type="molecule type" value="Genomic_DNA"/>
</dbReference>
<comment type="caution">
    <text evidence="1">The sequence shown here is derived from an EMBL/GenBank/DDBJ whole genome shotgun (WGS) entry which is preliminary data.</text>
</comment>